<organism evidence="6 7">
    <name type="scientific">Acidihalobacter yilgarnensis</name>
    <dbReference type="NCBI Taxonomy" id="2819280"/>
    <lineage>
        <taxon>Bacteria</taxon>
        <taxon>Pseudomonadati</taxon>
        <taxon>Pseudomonadota</taxon>
        <taxon>Gammaproteobacteria</taxon>
        <taxon>Chromatiales</taxon>
        <taxon>Ectothiorhodospiraceae</taxon>
        <taxon>Acidihalobacter</taxon>
    </lineage>
</organism>
<dbReference type="InterPro" id="IPR016187">
    <property type="entry name" value="CTDL_fold"/>
</dbReference>
<dbReference type="KEGG" id="aprs:BI364_08290"/>
<keyword evidence="1" id="KW-0560">Oxidoreductase</keyword>
<dbReference type="AlphaFoldDB" id="A0A1D8INB9"/>
<dbReference type="InterPro" id="IPR017806">
    <property type="entry name" value="EgtB"/>
</dbReference>
<dbReference type="NCBIfam" id="TIGR03440">
    <property type="entry name" value="egtB_TIGR03440"/>
    <property type="match status" value="1"/>
</dbReference>
<evidence type="ECO:0008006" key="8">
    <source>
        <dbReference type="Google" id="ProtNLM"/>
    </source>
</evidence>
<evidence type="ECO:0000313" key="6">
    <source>
        <dbReference type="EMBL" id="AOU97962.1"/>
    </source>
</evidence>
<dbReference type="InterPro" id="IPR005532">
    <property type="entry name" value="SUMF_dom"/>
</dbReference>
<dbReference type="SUPFAM" id="SSF56436">
    <property type="entry name" value="C-type lectin-like"/>
    <property type="match status" value="1"/>
</dbReference>
<feature type="domain" description="DinB-like" evidence="5">
    <location>
        <begin position="14"/>
        <end position="118"/>
    </location>
</feature>
<evidence type="ECO:0000256" key="1">
    <source>
        <dbReference type="ARBA" id="ARBA00023002"/>
    </source>
</evidence>
<comment type="pathway">
    <text evidence="3">Amino-acid biosynthesis; ergothioneine biosynthesis.</text>
</comment>
<evidence type="ECO:0000259" key="4">
    <source>
        <dbReference type="Pfam" id="PF03781"/>
    </source>
</evidence>
<dbReference type="InterPro" id="IPR034660">
    <property type="entry name" value="DinB/YfiT-like"/>
</dbReference>
<evidence type="ECO:0000256" key="3">
    <source>
        <dbReference type="ARBA" id="ARBA00037882"/>
    </source>
</evidence>
<protein>
    <recommendedName>
        <fullName evidence="8">Ergothioneine biosynthesis protein EgtB</fullName>
    </recommendedName>
</protein>
<evidence type="ECO:0000313" key="7">
    <source>
        <dbReference type="Proteomes" id="UP000095401"/>
    </source>
</evidence>
<dbReference type="InterPro" id="IPR051043">
    <property type="entry name" value="Sulfatase_Mod_Factor_Kinase"/>
</dbReference>
<proteinExistence type="predicted"/>
<dbReference type="Pfam" id="PF12867">
    <property type="entry name" value="DinB_2"/>
    <property type="match status" value="1"/>
</dbReference>
<dbReference type="GO" id="GO:0052699">
    <property type="term" value="P:ergothioneine biosynthetic process"/>
    <property type="evidence" value="ECO:0007669"/>
    <property type="project" value="InterPro"/>
</dbReference>
<keyword evidence="2" id="KW-0408">Iron</keyword>
<reference evidence="7" key="1">
    <citation type="submission" date="2016-09" db="EMBL/GenBank/DDBJ databases">
        <title>Acidihalobacter prosperus F5.</title>
        <authorList>
            <person name="Khaleque H.N."/>
            <person name="Ramsay J.P."/>
            <person name="Kaksonen A.H."/>
            <person name="Boxall N.J."/>
            <person name="Watkin E.L.J."/>
        </authorList>
    </citation>
    <scope>NUCLEOTIDE SEQUENCE [LARGE SCALE GENOMIC DNA]</scope>
    <source>
        <strain evidence="7">F5</strain>
    </source>
</reference>
<dbReference type="Proteomes" id="UP000095401">
    <property type="component" value="Chromosome"/>
</dbReference>
<dbReference type="SUPFAM" id="SSF109854">
    <property type="entry name" value="DinB/YfiT-like putative metalloenzymes"/>
    <property type="match status" value="1"/>
</dbReference>
<keyword evidence="7" id="KW-1185">Reference proteome</keyword>
<sequence>MNISQLHAFYKVIRGRAIALITPLSPEDCCAQSMMEASPAKWHLAHTTWFFETFILERAEARFRPYNSVFRELFNSYYNGIGNQYPRPHRGLLTRPSLEEVLAYRATVDQRVLDLLDRGMLNPDQCALITLGLHHEQQHQELLLTDIKHLLSFNPLAPSYTEAQSVVDRESPPLEWLAYSAGLIEIGHNGKGFCFDNELPRHLVYLPDYQLASRLVTNGEYLDFIEDGGYDNPLFWLADGWDWRQRQGRAHPLYWRWMDDAWFEFTLSGLRPLSRHLPVVHVSYYETDAYARWAEARLPSEAEWEHAAQLLPVTGHFADSEIFHPSTPQGDGLMQCFGDTWEWTQSNYSPYPGYRICAGAVGEYNGKFMVNQYVLRGGSCVTPPDQVRASYRNFFPTDACWQFSGIRLARDAN</sequence>
<dbReference type="PANTHER" id="PTHR23150">
    <property type="entry name" value="SULFATASE MODIFYING FACTOR 1, 2"/>
    <property type="match status" value="1"/>
</dbReference>
<dbReference type="InterPro" id="IPR042095">
    <property type="entry name" value="SUMF_sf"/>
</dbReference>
<dbReference type="EMBL" id="CP017415">
    <property type="protein sequence ID" value="AOU97962.1"/>
    <property type="molecule type" value="Genomic_DNA"/>
</dbReference>
<evidence type="ECO:0000259" key="5">
    <source>
        <dbReference type="Pfam" id="PF12867"/>
    </source>
</evidence>
<dbReference type="PANTHER" id="PTHR23150:SF36">
    <property type="entry name" value="HERCYNINE OXYGENASE"/>
    <property type="match status" value="1"/>
</dbReference>
<accession>A0A1D8INB9</accession>
<dbReference type="InterPro" id="IPR024775">
    <property type="entry name" value="DinB-like"/>
</dbReference>
<feature type="domain" description="Sulfatase-modifying factor enzyme-like" evidence="4">
    <location>
        <begin position="330"/>
        <end position="410"/>
    </location>
</feature>
<gene>
    <name evidence="6" type="ORF">BI364_08290</name>
</gene>
<dbReference type="Gene3D" id="3.90.1580.10">
    <property type="entry name" value="paralog of FGE (formylglycine-generating enzyme)"/>
    <property type="match status" value="2"/>
</dbReference>
<dbReference type="Pfam" id="PF03781">
    <property type="entry name" value="FGE-sulfatase"/>
    <property type="match status" value="2"/>
</dbReference>
<feature type="domain" description="Sulfatase-modifying factor enzyme-like" evidence="4">
    <location>
        <begin position="176"/>
        <end position="309"/>
    </location>
</feature>
<name>A0A1D8INB9_9GAMM</name>
<evidence type="ECO:0000256" key="2">
    <source>
        <dbReference type="ARBA" id="ARBA00023004"/>
    </source>
</evidence>